<dbReference type="GO" id="GO:0005524">
    <property type="term" value="F:ATP binding"/>
    <property type="evidence" value="ECO:0007669"/>
    <property type="project" value="UniProtKB-UniRule"/>
</dbReference>
<keyword evidence="1" id="KW-0067">ATP-binding</keyword>
<accession>A0A9W6T8P3</accession>
<dbReference type="GO" id="GO:0046488">
    <property type="term" value="P:phosphatidylinositol metabolic process"/>
    <property type="evidence" value="ECO:0007669"/>
    <property type="project" value="UniProtKB-UniRule"/>
</dbReference>
<dbReference type="Gene3D" id="3.30.810.10">
    <property type="entry name" value="2-Layer Sandwich"/>
    <property type="match status" value="1"/>
</dbReference>
<dbReference type="GO" id="GO:0052742">
    <property type="term" value="F:phosphatidylinositol kinase activity"/>
    <property type="evidence" value="ECO:0007669"/>
    <property type="project" value="InterPro"/>
</dbReference>
<dbReference type="Proteomes" id="UP001165083">
    <property type="component" value="Unassembled WGS sequence"/>
</dbReference>
<dbReference type="InterPro" id="IPR027483">
    <property type="entry name" value="PInositol-4-P-4/5-kinase_C_sf"/>
</dbReference>
<keyword evidence="1" id="KW-0418">Kinase</keyword>
<keyword evidence="1" id="KW-0547">Nucleotide-binding</keyword>
<evidence type="ECO:0000313" key="3">
    <source>
        <dbReference type="EMBL" id="GMF09691.1"/>
    </source>
</evidence>
<dbReference type="OrthoDB" id="2129491at2759"/>
<dbReference type="InterPro" id="IPR002498">
    <property type="entry name" value="PInositol-4-P-4/5-kinase_core"/>
</dbReference>
<sequence length="98" mass="11525">MERFYKTVVKRKDPEGVSALPPKPYKFRFQQKMSRIFALTTHTRAENDTAFNHNYPALIDVLDQGNFDTQRHNTFVNNSVVDQRPVFNPDQQQDIRVV</sequence>
<dbReference type="PROSITE" id="PS51455">
    <property type="entry name" value="PIPK"/>
    <property type="match status" value="1"/>
</dbReference>
<evidence type="ECO:0000259" key="2">
    <source>
        <dbReference type="PROSITE" id="PS51455"/>
    </source>
</evidence>
<evidence type="ECO:0000313" key="4">
    <source>
        <dbReference type="Proteomes" id="UP001165083"/>
    </source>
</evidence>
<dbReference type="AlphaFoldDB" id="A0A9W6T8P3"/>
<keyword evidence="4" id="KW-1185">Reference proteome</keyword>
<reference evidence="3" key="1">
    <citation type="submission" date="2023-04" db="EMBL/GenBank/DDBJ databases">
        <title>Phytophthora lilii NBRC 32176.</title>
        <authorList>
            <person name="Ichikawa N."/>
            <person name="Sato H."/>
            <person name="Tonouchi N."/>
        </authorList>
    </citation>
    <scope>NUCLEOTIDE SEQUENCE</scope>
    <source>
        <strain evidence="3">NBRC 32176</strain>
    </source>
</reference>
<comment type="caution">
    <text evidence="3">The sequence shown here is derived from an EMBL/GenBank/DDBJ whole genome shotgun (WGS) entry which is preliminary data.</text>
</comment>
<proteinExistence type="predicted"/>
<feature type="domain" description="PIPK" evidence="2">
    <location>
        <begin position="1"/>
        <end position="37"/>
    </location>
</feature>
<organism evidence="3 4">
    <name type="scientific">Phytophthora lilii</name>
    <dbReference type="NCBI Taxonomy" id="2077276"/>
    <lineage>
        <taxon>Eukaryota</taxon>
        <taxon>Sar</taxon>
        <taxon>Stramenopiles</taxon>
        <taxon>Oomycota</taxon>
        <taxon>Peronosporomycetes</taxon>
        <taxon>Peronosporales</taxon>
        <taxon>Peronosporaceae</taxon>
        <taxon>Phytophthora</taxon>
    </lineage>
</organism>
<dbReference type="EMBL" id="BSXW01000016">
    <property type="protein sequence ID" value="GMF09691.1"/>
    <property type="molecule type" value="Genomic_DNA"/>
</dbReference>
<keyword evidence="1" id="KW-0808">Transferase</keyword>
<name>A0A9W6T8P3_9STRA</name>
<gene>
    <name evidence="3" type="ORF">Plil01_000057400</name>
</gene>
<evidence type="ECO:0000256" key="1">
    <source>
        <dbReference type="PROSITE-ProRule" id="PRU00781"/>
    </source>
</evidence>
<protein>
    <submittedName>
        <fullName evidence="3">Unnamed protein product</fullName>
    </submittedName>
</protein>